<keyword evidence="4" id="KW-1185">Reference proteome</keyword>
<dbReference type="AlphaFoldDB" id="A0A1H7IG51"/>
<sequence length="113" mass="12452">MCYLSCLKHVNGVVGNSSSGLLEVPSFKKGTINIGDRQRGRLQAASVIDCEPERASITTALDELFSTEFQSQLPLVENPYGRGGGASEAIVKVLEQRSLDDLLKKRFYDYPEK</sequence>
<evidence type="ECO:0000259" key="2">
    <source>
        <dbReference type="Pfam" id="PF02350"/>
    </source>
</evidence>
<dbReference type="Gene3D" id="3.40.50.2000">
    <property type="entry name" value="Glycogen Phosphorylase B"/>
    <property type="match status" value="2"/>
</dbReference>
<dbReference type="SUPFAM" id="SSF53756">
    <property type="entry name" value="UDP-Glycosyltransferase/glycogen phosphorylase"/>
    <property type="match status" value="1"/>
</dbReference>
<gene>
    <name evidence="3" type="ORF">SAMN05444515_10387</name>
</gene>
<reference evidence="4" key="1">
    <citation type="submission" date="2016-10" db="EMBL/GenBank/DDBJ databases">
        <authorList>
            <person name="Varghese N."/>
            <person name="Submissions S."/>
        </authorList>
    </citation>
    <scope>NUCLEOTIDE SEQUENCE [LARGE SCALE GENOMIC DNA]</scope>
    <source>
        <strain evidence="4">DSM 241</strain>
    </source>
</reference>
<dbReference type="GO" id="GO:0016853">
    <property type="term" value="F:isomerase activity"/>
    <property type="evidence" value="ECO:0007669"/>
    <property type="project" value="UniProtKB-KW"/>
</dbReference>
<dbReference type="InterPro" id="IPR003331">
    <property type="entry name" value="UDP_GlcNAc_Epimerase_2_dom"/>
</dbReference>
<evidence type="ECO:0000313" key="4">
    <source>
        <dbReference type="Proteomes" id="UP000199256"/>
    </source>
</evidence>
<keyword evidence="1" id="KW-0413">Isomerase</keyword>
<evidence type="ECO:0000256" key="1">
    <source>
        <dbReference type="RuleBase" id="RU003513"/>
    </source>
</evidence>
<proteinExistence type="inferred from homology"/>
<dbReference type="EMBL" id="FOAA01000003">
    <property type="protein sequence ID" value="SEK59605.1"/>
    <property type="molecule type" value="Genomic_DNA"/>
</dbReference>
<evidence type="ECO:0000313" key="3">
    <source>
        <dbReference type="EMBL" id="SEK59605.1"/>
    </source>
</evidence>
<protein>
    <submittedName>
        <fullName evidence="3">GDP/UDP-N,N'-diacetylbacillosamine 2-epimerase (Hydrolysing)</fullName>
    </submittedName>
</protein>
<feature type="domain" description="UDP-N-acetylglucosamine 2-epimerase" evidence="2">
    <location>
        <begin position="3"/>
        <end position="95"/>
    </location>
</feature>
<organism evidence="3 4">
    <name type="scientific">Ectothiorhodospira marina</name>
    <dbReference type="NCBI Taxonomy" id="1396821"/>
    <lineage>
        <taxon>Bacteria</taxon>
        <taxon>Pseudomonadati</taxon>
        <taxon>Pseudomonadota</taxon>
        <taxon>Gammaproteobacteria</taxon>
        <taxon>Chromatiales</taxon>
        <taxon>Ectothiorhodospiraceae</taxon>
        <taxon>Ectothiorhodospira</taxon>
    </lineage>
</organism>
<dbReference type="STRING" id="1396821.SAMN05444515_10387"/>
<comment type="similarity">
    <text evidence="1">Belongs to the UDP-N-acetylglucosamine 2-epimerase family.</text>
</comment>
<dbReference type="Pfam" id="PF02350">
    <property type="entry name" value="Epimerase_2"/>
    <property type="match status" value="1"/>
</dbReference>
<name>A0A1H7IG51_9GAMM</name>
<accession>A0A1H7IG51</accession>
<dbReference type="Proteomes" id="UP000199256">
    <property type="component" value="Unassembled WGS sequence"/>
</dbReference>